<dbReference type="EMBL" id="SMFQ01000002">
    <property type="protein sequence ID" value="TCJ89369.1"/>
    <property type="molecule type" value="Genomic_DNA"/>
</dbReference>
<dbReference type="AlphaFoldDB" id="A0A4R1F9E0"/>
<feature type="region of interest" description="Disordered" evidence="1">
    <location>
        <begin position="52"/>
        <end position="109"/>
    </location>
</feature>
<comment type="caution">
    <text evidence="2">The sequence shown here is derived from an EMBL/GenBank/DDBJ whole genome shotgun (WGS) entry which is preliminary data.</text>
</comment>
<protein>
    <recommendedName>
        <fullName evidence="4">DUF4124 domain-containing protein</fullName>
    </recommendedName>
</protein>
<evidence type="ECO:0000313" key="3">
    <source>
        <dbReference type="Proteomes" id="UP000294887"/>
    </source>
</evidence>
<organism evidence="2 3">
    <name type="scientific">Cocleimonas flava</name>
    <dbReference type="NCBI Taxonomy" id="634765"/>
    <lineage>
        <taxon>Bacteria</taxon>
        <taxon>Pseudomonadati</taxon>
        <taxon>Pseudomonadota</taxon>
        <taxon>Gammaproteobacteria</taxon>
        <taxon>Thiotrichales</taxon>
        <taxon>Thiotrichaceae</taxon>
        <taxon>Cocleimonas</taxon>
    </lineage>
</organism>
<evidence type="ECO:0000256" key="1">
    <source>
        <dbReference type="SAM" id="MobiDB-lite"/>
    </source>
</evidence>
<sequence>MALLLSSPNYADSVNKKEVYSFQSKDGTTVFTDKRPAKASQYKTQTIEAIAPSASNTSNHNVTHYNNSTQINHTQTIVYENQNSIKKKKRSSKKHGKGKHSLSRCQRYKEKLDDYSEKMRSGYTNSEYKKLEKNRKKYKNLLFKHCDTKTFSE</sequence>
<evidence type="ECO:0000313" key="2">
    <source>
        <dbReference type="EMBL" id="TCJ89369.1"/>
    </source>
</evidence>
<proteinExistence type="predicted"/>
<feature type="compositionally biased region" description="Polar residues" evidence="1">
    <location>
        <begin position="52"/>
        <end position="84"/>
    </location>
</feature>
<accession>A0A4R1F9E0</accession>
<dbReference type="RefSeq" id="WP_131905001.1">
    <property type="nucleotide sequence ID" value="NZ_BAAAFU010000008.1"/>
</dbReference>
<name>A0A4R1F9E0_9GAMM</name>
<dbReference type="Proteomes" id="UP000294887">
    <property type="component" value="Unassembled WGS sequence"/>
</dbReference>
<reference evidence="2 3" key="1">
    <citation type="submission" date="2019-03" db="EMBL/GenBank/DDBJ databases">
        <title>Genomic Encyclopedia of Type Strains, Phase IV (KMG-IV): sequencing the most valuable type-strain genomes for metagenomic binning, comparative biology and taxonomic classification.</title>
        <authorList>
            <person name="Goeker M."/>
        </authorList>
    </citation>
    <scope>NUCLEOTIDE SEQUENCE [LARGE SCALE GENOMIC DNA]</scope>
    <source>
        <strain evidence="2 3">DSM 24830</strain>
    </source>
</reference>
<evidence type="ECO:0008006" key="4">
    <source>
        <dbReference type="Google" id="ProtNLM"/>
    </source>
</evidence>
<keyword evidence="3" id="KW-1185">Reference proteome</keyword>
<feature type="compositionally biased region" description="Basic residues" evidence="1">
    <location>
        <begin position="85"/>
        <end position="102"/>
    </location>
</feature>
<gene>
    <name evidence="2" type="ORF">EV695_1233</name>
</gene>